<evidence type="ECO:0000313" key="3">
    <source>
        <dbReference type="EMBL" id="SKD07763.1"/>
    </source>
</evidence>
<keyword evidence="4" id="KW-1185">Reference proteome</keyword>
<dbReference type="InterPro" id="IPR036761">
    <property type="entry name" value="TTHA0802/YceI-like_sf"/>
</dbReference>
<feature type="signal peptide" evidence="1">
    <location>
        <begin position="1"/>
        <end position="17"/>
    </location>
</feature>
<feature type="chain" id="PRO_5012233879" evidence="1">
    <location>
        <begin position="18"/>
        <end position="221"/>
    </location>
</feature>
<feature type="domain" description="Lipid/polyisoprenoid-binding YceI-like" evidence="2">
    <location>
        <begin position="42"/>
        <end position="220"/>
    </location>
</feature>
<evidence type="ECO:0000256" key="1">
    <source>
        <dbReference type="SAM" id="SignalP"/>
    </source>
</evidence>
<dbReference type="RefSeq" id="WP_079471093.1">
    <property type="nucleotide sequence ID" value="NZ_FUZZ01000003.1"/>
</dbReference>
<accession>A0A1T5P5E8</accession>
<dbReference type="PROSITE" id="PS51257">
    <property type="entry name" value="PROKAR_LIPOPROTEIN"/>
    <property type="match status" value="1"/>
</dbReference>
<reference evidence="3 4" key="1">
    <citation type="submission" date="2017-02" db="EMBL/GenBank/DDBJ databases">
        <authorList>
            <person name="Peterson S.W."/>
        </authorList>
    </citation>
    <scope>NUCLEOTIDE SEQUENCE [LARGE SCALE GENOMIC DNA]</scope>
    <source>
        <strain evidence="3 4">DSM 18108</strain>
    </source>
</reference>
<protein>
    <submittedName>
        <fullName evidence="3">YceI-like domain-containing protein</fullName>
    </submittedName>
</protein>
<dbReference type="PANTHER" id="PTHR34406:SF1">
    <property type="entry name" value="PROTEIN YCEI"/>
    <property type="match status" value="1"/>
</dbReference>
<evidence type="ECO:0000313" key="4">
    <source>
        <dbReference type="Proteomes" id="UP000190166"/>
    </source>
</evidence>
<evidence type="ECO:0000259" key="2">
    <source>
        <dbReference type="SMART" id="SM00867"/>
    </source>
</evidence>
<dbReference type="SMART" id="SM00867">
    <property type="entry name" value="YceI"/>
    <property type="match status" value="1"/>
</dbReference>
<dbReference type="Proteomes" id="UP000190166">
    <property type="component" value="Unassembled WGS sequence"/>
</dbReference>
<dbReference type="STRING" id="393003.SAMN05660461_3801"/>
<sequence>MKRILCIILVVTCGIMACEQAPKADKARITDAQTVQAGTGNAYLPDTAVSVVRWVGTKPTGKHYGSLKLAGGALYLKDSLITGGQFIINMSSLQDIDLAGDSAMKRKLETELKGEMFFDVKKYPTATFEITEVTAFHPTDGDELTLRNATHIIKGNLTLKSVTKNISFPARVIFKDNSISAIANFNIDRTEWGISYRADKSLQDKLINSQVNISFDIKASR</sequence>
<gene>
    <name evidence="3" type="ORF">SAMN05660461_3801</name>
</gene>
<dbReference type="Gene3D" id="2.40.128.110">
    <property type="entry name" value="Lipid/polyisoprenoid-binding, YceI-like"/>
    <property type="match status" value="1"/>
</dbReference>
<dbReference type="EMBL" id="FUZZ01000003">
    <property type="protein sequence ID" value="SKD07763.1"/>
    <property type="molecule type" value="Genomic_DNA"/>
</dbReference>
<keyword evidence="1" id="KW-0732">Signal</keyword>
<organism evidence="3 4">
    <name type="scientific">Chitinophaga ginsengisegetis</name>
    <dbReference type="NCBI Taxonomy" id="393003"/>
    <lineage>
        <taxon>Bacteria</taxon>
        <taxon>Pseudomonadati</taxon>
        <taxon>Bacteroidota</taxon>
        <taxon>Chitinophagia</taxon>
        <taxon>Chitinophagales</taxon>
        <taxon>Chitinophagaceae</taxon>
        <taxon>Chitinophaga</taxon>
    </lineage>
</organism>
<name>A0A1T5P5E8_9BACT</name>
<dbReference type="SUPFAM" id="SSF101874">
    <property type="entry name" value="YceI-like"/>
    <property type="match status" value="1"/>
</dbReference>
<dbReference type="InterPro" id="IPR007372">
    <property type="entry name" value="Lipid/polyisoprenoid-bd_YceI"/>
</dbReference>
<dbReference type="AlphaFoldDB" id="A0A1T5P5E8"/>
<dbReference type="Pfam" id="PF04264">
    <property type="entry name" value="YceI"/>
    <property type="match status" value="1"/>
</dbReference>
<dbReference type="PANTHER" id="PTHR34406">
    <property type="entry name" value="PROTEIN YCEI"/>
    <property type="match status" value="1"/>
</dbReference>
<proteinExistence type="predicted"/>